<organism evidence="1 2">
    <name type="scientific">Desulfovibrio ferrophilus</name>
    <dbReference type="NCBI Taxonomy" id="241368"/>
    <lineage>
        <taxon>Bacteria</taxon>
        <taxon>Pseudomonadati</taxon>
        <taxon>Thermodesulfobacteriota</taxon>
        <taxon>Desulfovibrionia</taxon>
        <taxon>Desulfovibrionales</taxon>
        <taxon>Desulfovibrionaceae</taxon>
        <taxon>Desulfovibrio</taxon>
    </lineage>
</organism>
<dbReference type="SUPFAM" id="SSF49785">
    <property type="entry name" value="Galactose-binding domain-like"/>
    <property type="match status" value="1"/>
</dbReference>
<evidence type="ECO:0000313" key="2">
    <source>
        <dbReference type="Proteomes" id="UP000269883"/>
    </source>
</evidence>
<name>A0A2Z6AVA7_9BACT</name>
<dbReference type="KEGG" id="dfl:DFE_0453"/>
<dbReference type="EMBL" id="AP017378">
    <property type="protein sequence ID" value="BBD07179.1"/>
    <property type="molecule type" value="Genomic_DNA"/>
</dbReference>
<dbReference type="AlphaFoldDB" id="A0A2Z6AVA7"/>
<protein>
    <submittedName>
        <fullName evidence="1">F5/8 type C domain protein</fullName>
    </submittedName>
</protein>
<accession>A0A2Z6AVA7</accession>
<keyword evidence="2" id="KW-1185">Reference proteome</keyword>
<dbReference type="Gene3D" id="2.60.120.260">
    <property type="entry name" value="Galactose-binding domain-like"/>
    <property type="match status" value="1"/>
</dbReference>
<proteinExistence type="predicted"/>
<reference evidence="1 2" key="1">
    <citation type="journal article" date="2018" name="Sci. Adv.">
        <title>Multi-heme cytochromes provide a pathway for survival in energy-limited environments.</title>
        <authorList>
            <person name="Deng X."/>
            <person name="Dohmae N."/>
            <person name="Nealson K.H."/>
            <person name="Hashimoto K."/>
            <person name="Okamoto A."/>
        </authorList>
    </citation>
    <scope>NUCLEOTIDE SEQUENCE [LARGE SCALE GENOMIC DNA]</scope>
    <source>
        <strain evidence="1 2">IS5</strain>
    </source>
</reference>
<dbReference type="InterPro" id="IPR008979">
    <property type="entry name" value="Galactose-bd-like_sf"/>
</dbReference>
<sequence length="681" mass="76708">MAEDRVSGALQLSYRIAEIRSGDEERIDSSFLRLYKVRLSKDVTSTVNFTGSFDLSEQETNEVKTTSQIPELRLTVCSDVVNGNVGYRLVEKGLHGLTTASDEERRTTESWNVDLATAALERTRIRMSYRRDRDYDYLPVRSTDTLKDDWFWTIDHEVMDSLSVGYSLRLRESQDLAADVRQDYQSNEGWLRFNDRYLDDELAISGSYTHTVSETDISVGSTPYDVETQVAPLAGLGRETTPGAGIALDPLGALIDGDLKSSVGFNIGGAGNTDRNLGLDLNRATRVDELRVYTTDATFTPADYTWALYSSDDGVFWSQISASASFVYDDEKDYFAITVPGVEKRYLKVVNTTNDATVSPIYVTEIEAYSLEPHAADSSDSDMAVTKNIQLNMNYRPKEWLQLSYDMSQIRRMEEAGADEVRHDTHNAGVRVSHNLGAYVTATGQYQRRLETQTGELDRTSDSYLANLLAQPMETLDVDLSLSRVDSREGSQEVSSNSVAQMHVGALLRKGAQLDVESGLSVNENFQSDAVTTARNLDTSLRLELTRSLTADLIHDMSWTETEQASNVTRGRTSFSKLALYYRPSRVLYLRGSYSLDQDHITGVETTRQECTLGWLLTRKLQLDTGWSLERNGSEKKIFNVDLAWTLSRMLNLRFGYDWTWHQADILTEVHQYSMDLSAKF</sequence>
<dbReference type="Proteomes" id="UP000269883">
    <property type="component" value="Chromosome"/>
</dbReference>
<evidence type="ECO:0000313" key="1">
    <source>
        <dbReference type="EMBL" id="BBD07179.1"/>
    </source>
</evidence>
<gene>
    <name evidence="1" type="ORF">DFE_0453</name>
</gene>